<evidence type="ECO:0000313" key="1">
    <source>
        <dbReference type="EMBL" id="GAH91603.1"/>
    </source>
</evidence>
<accession>X1LBU8</accession>
<name>X1LBU8_9ZZZZ</name>
<evidence type="ECO:0008006" key="2">
    <source>
        <dbReference type="Google" id="ProtNLM"/>
    </source>
</evidence>
<organism evidence="1">
    <name type="scientific">marine sediment metagenome</name>
    <dbReference type="NCBI Taxonomy" id="412755"/>
    <lineage>
        <taxon>unclassified sequences</taxon>
        <taxon>metagenomes</taxon>
        <taxon>ecological metagenomes</taxon>
    </lineage>
</organism>
<proteinExistence type="predicted"/>
<sequence>MPLSGGRVIATYPTPGTFLSEIYGDTTGRRRFDPYLSDWADSLKDDRGRVRLHKARCSFLQGSFDFGDIRTAYQMWVGLAEFGKINVKKDGAVIETIISKLPKRGNDIYRWKLKKRLGFLESLGDSNFFNPKDHNLHGAKTKMLFITLTWDPKTCDLDTAWSGRTVDKIKGLLNSDPYNPIISKRCKPENIGDHYLAHVKGCPCVSCRWNRWISAMRKRYGGIKVFRNFEAFGESPTDGKVHADGYPHVHAVLLFEDHDFTVSHRDHSKHFRILRAEKDDIASLWQFHADIEACYSVQGAMGYIKKYLLKTYGKHMVKNVHRIDTDNSELTVSLLWLFRKQSFAVSGGWSPDSITYGVIQTDFGDFGGLTFEWVGVFTAKELNIDPNTWFTVNPGG</sequence>
<protein>
    <recommendedName>
        <fullName evidence="2">Replication protein</fullName>
    </recommendedName>
</protein>
<dbReference type="AlphaFoldDB" id="X1LBU8"/>
<dbReference type="EMBL" id="BARV01001072">
    <property type="protein sequence ID" value="GAH91603.1"/>
    <property type="molecule type" value="Genomic_DNA"/>
</dbReference>
<comment type="caution">
    <text evidence="1">The sequence shown here is derived from an EMBL/GenBank/DDBJ whole genome shotgun (WGS) entry which is preliminary data.</text>
</comment>
<reference evidence="1" key="1">
    <citation type="journal article" date="2014" name="Front. Microbiol.">
        <title>High frequency of phylogenetically diverse reductive dehalogenase-homologous genes in deep subseafloor sedimentary metagenomes.</title>
        <authorList>
            <person name="Kawai M."/>
            <person name="Futagami T."/>
            <person name="Toyoda A."/>
            <person name="Takaki Y."/>
            <person name="Nishi S."/>
            <person name="Hori S."/>
            <person name="Arai W."/>
            <person name="Tsubouchi T."/>
            <person name="Morono Y."/>
            <person name="Uchiyama I."/>
            <person name="Ito T."/>
            <person name="Fujiyama A."/>
            <person name="Inagaki F."/>
            <person name="Takami H."/>
        </authorList>
    </citation>
    <scope>NUCLEOTIDE SEQUENCE</scope>
    <source>
        <strain evidence="1">Expedition CK06-06</strain>
    </source>
</reference>
<gene>
    <name evidence="1" type="ORF">S06H3_03330</name>
</gene>